<gene>
    <name evidence="10" type="ORF">PgNI_10361</name>
</gene>
<feature type="transmembrane region" description="Helical" evidence="7">
    <location>
        <begin position="15"/>
        <end position="40"/>
    </location>
</feature>
<feature type="transmembrane region" description="Helical" evidence="7">
    <location>
        <begin position="133"/>
        <end position="158"/>
    </location>
</feature>
<accession>A0A6P8AY86</accession>
<evidence type="ECO:0000259" key="8">
    <source>
        <dbReference type="Pfam" id="PF20684"/>
    </source>
</evidence>
<dbReference type="PANTHER" id="PTHR33048">
    <property type="entry name" value="PTH11-LIKE INTEGRAL MEMBRANE PROTEIN (AFU_ORTHOLOGUE AFUA_5G11245)"/>
    <property type="match status" value="1"/>
</dbReference>
<reference evidence="9 10" key="1">
    <citation type="journal article" date="2019" name="Mol. Biol. Evol.">
        <title>Blast fungal genomes show frequent chromosomal changes, gene gains and losses, and effector gene turnover.</title>
        <authorList>
            <person name="Gomez Luciano L.B."/>
            <person name="Jason Tsai I."/>
            <person name="Chuma I."/>
            <person name="Tosa Y."/>
            <person name="Chen Y.H."/>
            <person name="Li J.Y."/>
            <person name="Li M.Y."/>
            <person name="Jade Lu M.Y."/>
            <person name="Nakayashiki H."/>
            <person name="Li W.H."/>
        </authorList>
    </citation>
    <scope>NUCLEOTIDE SEQUENCE [LARGE SCALE GENOMIC DNA]</scope>
    <source>
        <strain evidence="9 10">NI907</strain>
    </source>
</reference>
<feature type="transmembrane region" description="Helical" evidence="7">
    <location>
        <begin position="223"/>
        <end position="243"/>
    </location>
</feature>
<organism evidence="9 10">
    <name type="scientific">Pyricularia grisea</name>
    <name type="common">Crabgrass-specific blast fungus</name>
    <name type="synonym">Magnaporthe grisea</name>
    <dbReference type="NCBI Taxonomy" id="148305"/>
    <lineage>
        <taxon>Eukaryota</taxon>
        <taxon>Fungi</taxon>
        <taxon>Dikarya</taxon>
        <taxon>Ascomycota</taxon>
        <taxon>Pezizomycotina</taxon>
        <taxon>Sordariomycetes</taxon>
        <taxon>Sordariomycetidae</taxon>
        <taxon>Magnaporthales</taxon>
        <taxon>Pyriculariaceae</taxon>
        <taxon>Pyricularia</taxon>
    </lineage>
</organism>
<dbReference type="InterPro" id="IPR049326">
    <property type="entry name" value="Rhodopsin_dom_fungi"/>
</dbReference>
<evidence type="ECO:0000313" key="10">
    <source>
        <dbReference type="RefSeq" id="XP_030979824.1"/>
    </source>
</evidence>
<reference evidence="10" key="2">
    <citation type="submission" date="2019-10" db="EMBL/GenBank/DDBJ databases">
        <authorList>
            <consortium name="NCBI Genome Project"/>
        </authorList>
    </citation>
    <scope>NUCLEOTIDE SEQUENCE</scope>
    <source>
        <strain evidence="10">NI907</strain>
    </source>
</reference>
<feature type="region of interest" description="Disordered" evidence="6">
    <location>
        <begin position="321"/>
        <end position="359"/>
    </location>
</feature>
<proteinExistence type="inferred from homology"/>
<comment type="subcellular location">
    <subcellularLocation>
        <location evidence="1">Membrane</location>
        <topology evidence="1">Multi-pass membrane protein</topology>
    </subcellularLocation>
</comment>
<feature type="transmembrane region" description="Helical" evidence="7">
    <location>
        <begin position="255"/>
        <end position="281"/>
    </location>
</feature>
<dbReference type="Pfam" id="PF20684">
    <property type="entry name" value="Fung_rhodopsin"/>
    <property type="match status" value="1"/>
</dbReference>
<dbReference type="Proteomes" id="UP000515153">
    <property type="component" value="Chromosome VII"/>
</dbReference>
<evidence type="ECO:0000313" key="9">
    <source>
        <dbReference type="Proteomes" id="UP000515153"/>
    </source>
</evidence>
<sequence>MNISEDLRTVPVEGFPLALLAVTLTLLVLVIFAVAVRMFVVIYSGTIGLDDYLITLGAIIKCSMAGLTYRGVTVGIGTFNKNLNDWLSVQASKIYTIWILVYLCAMVMIKTSICITLLRILPHGPRKSLTNTLRLCTWTLIGLTCAAWCVSFIGILTLCRPIQASWDKSLVATGKAQCGSQEALIGISQTVTATGIITDFGCTILPGIMLWKSPMGQSFKIQILFLLSVASVACVATIARAPYITRYANPHDDLLYYIGYMVLFSNIETGVGLVASSLPALRRMKHMLKGPAVTKQPSEVEIDQSKGSVAFVTIGGTAVNSGGRSVASPSRKVFSKPTIRGRANETGEDVDGQGWERLG</sequence>
<keyword evidence="4 7" id="KW-0472">Membrane</keyword>
<evidence type="ECO:0000256" key="6">
    <source>
        <dbReference type="SAM" id="MobiDB-lite"/>
    </source>
</evidence>
<evidence type="ECO:0000256" key="4">
    <source>
        <dbReference type="ARBA" id="ARBA00023136"/>
    </source>
</evidence>
<name>A0A6P8AY86_PYRGI</name>
<evidence type="ECO:0000256" key="7">
    <source>
        <dbReference type="SAM" id="Phobius"/>
    </source>
</evidence>
<dbReference type="RefSeq" id="XP_030979824.1">
    <property type="nucleotide sequence ID" value="XM_031130333.1"/>
</dbReference>
<keyword evidence="2 7" id="KW-0812">Transmembrane</keyword>
<dbReference type="GO" id="GO:0016020">
    <property type="term" value="C:membrane"/>
    <property type="evidence" value="ECO:0007669"/>
    <property type="project" value="UniProtKB-SubCell"/>
</dbReference>
<evidence type="ECO:0000256" key="5">
    <source>
        <dbReference type="ARBA" id="ARBA00038359"/>
    </source>
</evidence>
<evidence type="ECO:0000256" key="2">
    <source>
        <dbReference type="ARBA" id="ARBA00022692"/>
    </source>
</evidence>
<keyword evidence="3 7" id="KW-1133">Transmembrane helix</keyword>
<dbReference type="InterPro" id="IPR052337">
    <property type="entry name" value="SAT4-like"/>
</dbReference>
<dbReference type="KEGG" id="pgri:PgNI_10361"/>
<reference evidence="10" key="3">
    <citation type="submission" date="2025-08" db="UniProtKB">
        <authorList>
            <consortium name="RefSeq"/>
        </authorList>
    </citation>
    <scope>IDENTIFICATION</scope>
    <source>
        <strain evidence="10">NI907</strain>
    </source>
</reference>
<evidence type="ECO:0000256" key="3">
    <source>
        <dbReference type="ARBA" id="ARBA00022989"/>
    </source>
</evidence>
<dbReference type="AlphaFoldDB" id="A0A6P8AY86"/>
<comment type="similarity">
    <text evidence="5">Belongs to the SAT4 family.</text>
</comment>
<dbReference type="PANTHER" id="PTHR33048:SF15">
    <property type="entry name" value="INTEGRAL MEMBRANE PROTEIN"/>
    <property type="match status" value="1"/>
</dbReference>
<feature type="domain" description="Rhodopsin" evidence="8">
    <location>
        <begin position="38"/>
        <end position="284"/>
    </location>
</feature>
<feature type="transmembrane region" description="Helical" evidence="7">
    <location>
        <begin position="97"/>
        <end position="121"/>
    </location>
</feature>
<protein>
    <recommendedName>
        <fullName evidence="8">Rhodopsin domain-containing protein</fullName>
    </recommendedName>
</protein>
<keyword evidence="9" id="KW-1185">Reference proteome</keyword>
<dbReference type="GeneID" id="41965241"/>
<evidence type="ECO:0000256" key="1">
    <source>
        <dbReference type="ARBA" id="ARBA00004141"/>
    </source>
</evidence>